<accession>A0A0F9PW52</accession>
<sequence>MTPCVNCGKKTRSTTEGIGPQCDRCFAKMVEWVGQLWQGKER</sequence>
<comment type="caution">
    <text evidence="1">The sequence shown here is derived from an EMBL/GenBank/DDBJ whole genome shotgun (WGS) entry which is preliminary data.</text>
</comment>
<protein>
    <submittedName>
        <fullName evidence="1">Uncharacterized protein</fullName>
    </submittedName>
</protein>
<dbReference type="AlphaFoldDB" id="A0A0F9PW52"/>
<proteinExistence type="predicted"/>
<reference evidence="1" key="1">
    <citation type="journal article" date="2015" name="Nature">
        <title>Complex archaea that bridge the gap between prokaryotes and eukaryotes.</title>
        <authorList>
            <person name="Spang A."/>
            <person name="Saw J.H."/>
            <person name="Jorgensen S.L."/>
            <person name="Zaremba-Niedzwiedzka K."/>
            <person name="Martijn J."/>
            <person name="Lind A.E."/>
            <person name="van Eijk R."/>
            <person name="Schleper C."/>
            <person name="Guy L."/>
            <person name="Ettema T.J."/>
        </authorList>
    </citation>
    <scope>NUCLEOTIDE SEQUENCE</scope>
</reference>
<name>A0A0F9PW52_9ZZZZ</name>
<dbReference type="EMBL" id="LAZR01004824">
    <property type="protein sequence ID" value="KKN05266.1"/>
    <property type="molecule type" value="Genomic_DNA"/>
</dbReference>
<gene>
    <name evidence="1" type="ORF">LCGC14_1089100</name>
</gene>
<evidence type="ECO:0000313" key="1">
    <source>
        <dbReference type="EMBL" id="KKN05266.1"/>
    </source>
</evidence>
<organism evidence="1">
    <name type="scientific">marine sediment metagenome</name>
    <dbReference type="NCBI Taxonomy" id="412755"/>
    <lineage>
        <taxon>unclassified sequences</taxon>
        <taxon>metagenomes</taxon>
        <taxon>ecological metagenomes</taxon>
    </lineage>
</organism>